<feature type="binding site" evidence="7">
    <location>
        <position position="386"/>
    </location>
    <ligand>
        <name>Zn(2+)</name>
        <dbReference type="ChEBI" id="CHEBI:29105"/>
        <label>2</label>
    </ligand>
</feature>
<proteinExistence type="inferred from homology"/>
<evidence type="ECO:0000256" key="8">
    <source>
        <dbReference type="PIRSR" id="PIRSR001235-2"/>
    </source>
</evidence>
<protein>
    <submittedName>
        <fullName evidence="9">Allantoate amidohydrolase</fullName>
    </submittedName>
</protein>
<comment type="similarity">
    <text evidence="2">Belongs to the peptidase M20 family.</text>
</comment>
<dbReference type="Pfam" id="PF01546">
    <property type="entry name" value="Peptidase_M20"/>
    <property type="match status" value="1"/>
</dbReference>
<dbReference type="PANTHER" id="PTHR32494">
    <property type="entry name" value="ALLANTOATE DEIMINASE-RELATED"/>
    <property type="match status" value="1"/>
</dbReference>
<feature type="binding site" evidence="8">
    <location>
        <position position="278"/>
    </location>
    <ligand>
        <name>allantoate</name>
        <dbReference type="ChEBI" id="CHEBI:17536"/>
    </ligand>
</feature>
<dbReference type="Proteomes" id="UP000317214">
    <property type="component" value="Chromosome"/>
</dbReference>
<name>A0A4Y6VA17_9PROT</name>
<keyword evidence="10" id="KW-1185">Reference proteome</keyword>
<dbReference type="NCBIfam" id="NF006775">
    <property type="entry name" value="PRK09290.2-5"/>
    <property type="match status" value="1"/>
</dbReference>
<dbReference type="Gene3D" id="3.30.70.360">
    <property type="match status" value="1"/>
</dbReference>
<dbReference type="InterPro" id="IPR010158">
    <property type="entry name" value="Amidase_Cbmase"/>
</dbReference>
<comment type="cofactor">
    <cofactor evidence="7">
        <name>Zn(2+)</name>
        <dbReference type="ChEBI" id="CHEBI:29105"/>
    </cofactor>
    <text evidence="7">Binds 2 Zn(2+) ions per subunit.</text>
</comment>
<feature type="binding site" evidence="7">
    <location>
        <position position="80"/>
    </location>
    <ligand>
        <name>Zn(2+)</name>
        <dbReference type="ChEBI" id="CHEBI:29105"/>
        <label>1</label>
    </ligand>
</feature>
<accession>A0A4Y6VA17</accession>
<evidence type="ECO:0000313" key="10">
    <source>
        <dbReference type="Proteomes" id="UP000317214"/>
    </source>
</evidence>
<comment type="cofactor">
    <cofactor evidence="1">
        <name>Mn(2+)</name>
        <dbReference type="ChEBI" id="CHEBI:29035"/>
    </cofactor>
</comment>
<dbReference type="AlphaFoldDB" id="A0A4Y6VA17"/>
<evidence type="ECO:0000256" key="2">
    <source>
        <dbReference type="ARBA" id="ARBA00006153"/>
    </source>
</evidence>
<dbReference type="InterPro" id="IPR002933">
    <property type="entry name" value="Peptidase_M20"/>
</dbReference>
<feature type="binding site" evidence="8">
    <location>
        <position position="291"/>
    </location>
    <ligand>
        <name>allantoate</name>
        <dbReference type="ChEBI" id="CHEBI:17536"/>
    </ligand>
</feature>
<gene>
    <name evidence="9" type="ORF">D5366_09705</name>
</gene>
<feature type="binding site" evidence="7">
    <location>
        <position position="189"/>
    </location>
    <ligand>
        <name>Zn(2+)</name>
        <dbReference type="ChEBI" id="CHEBI:29105"/>
        <label>1</label>
    </ligand>
</feature>
<organism evidence="9 10">
    <name type="scientific">Neokomagataea tanensis</name>
    <dbReference type="NCBI Taxonomy" id="661191"/>
    <lineage>
        <taxon>Bacteria</taxon>
        <taxon>Pseudomonadati</taxon>
        <taxon>Pseudomonadota</taxon>
        <taxon>Alphaproteobacteria</taxon>
        <taxon>Acetobacterales</taxon>
        <taxon>Acetobacteraceae</taxon>
        <taxon>Neokomagataea</taxon>
    </lineage>
</organism>
<dbReference type="GO" id="GO:0016813">
    <property type="term" value="F:hydrolase activity, acting on carbon-nitrogen (but not peptide) bonds, in linear amidines"/>
    <property type="evidence" value="ECO:0007669"/>
    <property type="project" value="InterPro"/>
</dbReference>
<dbReference type="PANTHER" id="PTHR32494:SF19">
    <property type="entry name" value="ALLANTOATE DEIMINASE-RELATED"/>
    <property type="match status" value="1"/>
</dbReference>
<feature type="binding site" evidence="7">
    <location>
        <position position="91"/>
    </location>
    <ligand>
        <name>Zn(2+)</name>
        <dbReference type="ChEBI" id="CHEBI:29105"/>
        <label>2</label>
    </ligand>
</feature>
<dbReference type="RefSeq" id="WP_141493356.1">
    <property type="nucleotide sequence ID" value="NZ_CP032485.1"/>
</dbReference>
<evidence type="ECO:0000313" key="9">
    <source>
        <dbReference type="EMBL" id="QDH25441.1"/>
    </source>
</evidence>
<feature type="binding site" evidence="7">
    <location>
        <position position="126"/>
    </location>
    <ligand>
        <name>Zn(2+)</name>
        <dbReference type="ChEBI" id="CHEBI:29105"/>
        <label>2</label>
    </ligand>
</feature>
<evidence type="ECO:0000256" key="5">
    <source>
        <dbReference type="ARBA" id="ARBA00022801"/>
    </source>
</evidence>
<dbReference type="InterPro" id="IPR036264">
    <property type="entry name" value="Bact_exopeptidase_dim_dom"/>
</dbReference>
<evidence type="ECO:0000256" key="6">
    <source>
        <dbReference type="ARBA" id="ARBA00023211"/>
    </source>
</evidence>
<dbReference type="CDD" id="cd03884">
    <property type="entry name" value="M20_bAS"/>
    <property type="match status" value="1"/>
</dbReference>
<dbReference type="Gene3D" id="3.40.630.10">
    <property type="entry name" value="Zn peptidases"/>
    <property type="match status" value="1"/>
</dbReference>
<dbReference type="EMBL" id="CP032485">
    <property type="protein sequence ID" value="QDH25441.1"/>
    <property type="molecule type" value="Genomic_DNA"/>
</dbReference>
<feature type="binding site" evidence="7">
    <location>
        <position position="91"/>
    </location>
    <ligand>
        <name>Zn(2+)</name>
        <dbReference type="ChEBI" id="CHEBI:29105"/>
        <label>1</label>
    </ligand>
</feature>
<dbReference type="SUPFAM" id="SSF55031">
    <property type="entry name" value="Bacterial exopeptidase dimerisation domain"/>
    <property type="match status" value="1"/>
</dbReference>
<evidence type="ECO:0000256" key="3">
    <source>
        <dbReference type="ARBA" id="ARBA00011738"/>
    </source>
</evidence>
<feature type="binding site" evidence="8">
    <location>
        <position position="214"/>
    </location>
    <ligand>
        <name>allantoate</name>
        <dbReference type="ChEBI" id="CHEBI:17536"/>
    </ligand>
</feature>
<keyword evidence="7" id="KW-0862">Zinc</keyword>
<sequence length="417" mass="44494">MTIGEQVVERCRTLGSGRYSEREDQLFRPWLSRSFFAVQATLTEWMFAAGMQVRTDAAGNLIGRYEGTEPNQPAVVFGSHIDTVANGGCFDGMLGVVLAISVVERLDLDKKRYPFAIEIIAFGDEEGSAFPVSMITSRAVSGEVNSEDLALIGPTGTVQNTLAGCGLDGEELSAAERPQGDILAFVEAHIEQGPVLEACNKPLAAVQSIAAQRRGTVTVKGCAGHAGTLPMAMRKDALAGAAEAIIGLERIVNAFPGGAEGGLVGTVGRLVVSPGGSNVVAERVEFSLDIRAGKKSLRDAAVEEVEAEFVALTARRGLELTCEWQQDLEGAQCSPPLVELMQEAVRDEGGLNKPLVSGAGHDTMVMARRWPSVMLFIRSPRGGISHHPDETVMNEDVDAAYRALCSFLEHLNLSQKN</sequence>
<keyword evidence="5 9" id="KW-0378">Hydrolase</keyword>
<evidence type="ECO:0000256" key="7">
    <source>
        <dbReference type="PIRSR" id="PIRSR001235-1"/>
    </source>
</evidence>
<dbReference type="SUPFAM" id="SSF53187">
    <property type="entry name" value="Zn-dependent exopeptidases"/>
    <property type="match status" value="1"/>
</dbReference>
<keyword evidence="4 7" id="KW-0479">Metal-binding</keyword>
<comment type="subunit">
    <text evidence="3">Homodimer.</text>
</comment>
<dbReference type="PIRSF" id="PIRSF001235">
    <property type="entry name" value="Amidase_carbamoylase"/>
    <property type="match status" value="1"/>
</dbReference>
<keyword evidence="6" id="KW-0464">Manganese</keyword>
<evidence type="ECO:0000256" key="4">
    <source>
        <dbReference type="ARBA" id="ARBA00022723"/>
    </source>
</evidence>
<dbReference type="OrthoDB" id="9808195at2"/>
<dbReference type="KEGG" id="ntn:D5366_09705"/>
<dbReference type="NCBIfam" id="TIGR01879">
    <property type="entry name" value="hydantase"/>
    <property type="match status" value="1"/>
</dbReference>
<evidence type="ECO:0000256" key="1">
    <source>
        <dbReference type="ARBA" id="ARBA00001936"/>
    </source>
</evidence>
<dbReference type="GO" id="GO:0046872">
    <property type="term" value="F:metal ion binding"/>
    <property type="evidence" value="ECO:0007669"/>
    <property type="project" value="UniProtKB-KW"/>
</dbReference>
<reference evidence="9 10" key="1">
    <citation type="submission" date="2018-09" db="EMBL/GenBank/DDBJ databases">
        <title>The complete genome sequence of Neokomagataea tanensis NBRC 106556(T).</title>
        <authorList>
            <person name="Chua K.-O."/>
            <person name="See-Too W.-S."/>
            <person name="Hong K.-W."/>
            <person name="Yin W.-F."/>
            <person name="Chan K.-G."/>
        </authorList>
    </citation>
    <scope>NUCLEOTIDE SEQUENCE [LARGE SCALE GENOMIC DNA]</scope>
    <source>
        <strain evidence="10">AH13 \ NBRC 106556</strain>
    </source>
</reference>